<organism evidence="1 2">
    <name type="scientific">Halomonas colorata</name>
    <dbReference type="NCBI Taxonomy" id="2742615"/>
    <lineage>
        <taxon>Bacteria</taxon>
        <taxon>Pseudomonadati</taxon>
        <taxon>Pseudomonadota</taxon>
        <taxon>Gammaproteobacteria</taxon>
        <taxon>Oceanospirillales</taxon>
        <taxon>Halomonadaceae</taxon>
        <taxon>Halomonas</taxon>
    </lineage>
</organism>
<dbReference type="Gene3D" id="3.10.129.10">
    <property type="entry name" value="Hotdog Thioesterase"/>
    <property type="match status" value="1"/>
</dbReference>
<dbReference type="RefSeq" id="WP_192536548.1">
    <property type="nucleotide sequence ID" value="NZ_JABUZA010000027.1"/>
</dbReference>
<evidence type="ECO:0000313" key="2">
    <source>
        <dbReference type="Proteomes" id="UP001645038"/>
    </source>
</evidence>
<dbReference type="CDD" id="cd01289">
    <property type="entry name" value="FabA_like"/>
    <property type="match status" value="1"/>
</dbReference>
<name>A0ABR9FTQ4_9GAMM</name>
<protein>
    <submittedName>
        <fullName evidence="1">Hotdog family protein</fullName>
    </submittedName>
</protein>
<proteinExistence type="predicted"/>
<evidence type="ECO:0000313" key="1">
    <source>
        <dbReference type="EMBL" id="MBE0462025.1"/>
    </source>
</evidence>
<keyword evidence="2" id="KW-1185">Reference proteome</keyword>
<dbReference type="Proteomes" id="UP001645038">
    <property type="component" value="Unassembled WGS sequence"/>
</dbReference>
<dbReference type="InterPro" id="IPR029069">
    <property type="entry name" value="HotDog_dom_sf"/>
</dbReference>
<sequence>MNDSLMPARLDLPCDIAPYVPHRLGMCLLDTLLAVGDEHLHARVVPQPDNLFATPDGIPGWVGLEWLAQAVAAWAGVQSVASGDTPKIGFLLGTRRYQCQQPFFPFDQPIRIEVELDFRADNGLGAFQGRLLDAQQQLIANATLNVFQPDSQQALEMMQQGSTQ</sequence>
<dbReference type="EMBL" id="RRZB01000001">
    <property type="protein sequence ID" value="MBE0462025.1"/>
    <property type="molecule type" value="Genomic_DNA"/>
</dbReference>
<comment type="caution">
    <text evidence="1">The sequence shown here is derived from an EMBL/GenBank/DDBJ whole genome shotgun (WGS) entry which is preliminary data.</text>
</comment>
<dbReference type="PIRSF" id="PIRSF020565">
    <property type="entry name" value="3Ho_Ac_ACP_DH_prd"/>
    <property type="match status" value="1"/>
</dbReference>
<dbReference type="Pfam" id="PF22817">
    <property type="entry name" value="ApeP-like"/>
    <property type="match status" value="1"/>
</dbReference>
<accession>A0ABR9FTQ4</accession>
<dbReference type="InterPro" id="IPR016776">
    <property type="entry name" value="ApeP-like_dehydratase"/>
</dbReference>
<reference evidence="1 2" key="1">
    <citation type="submission" date="2020-07" db="EMBL/GenBank/DDBJ databases">
        <title>Halophilic bacteria isolated from french cheeses.</title>
        <authorList>
            <person name="Kothe C.I."/>
            <person name="Farah-Kraiem B."/>
            <person name="Renault P."/>
            <person name="Dridi B."/>
        </authorList>
    </citation>
    <scope>NUCLEOTIDE SEQUENCE [LARGE SCALE GENOMIC DNA]</scope>
    <source>
        <strain evidence="1 2">FME20</strain>
    </source>
</reference>
<dbReference type="SUPFAM" id="SSF54637">
    <property type="entry name" value="Thioesterase/thiol ester dehydrase-isomerase"/>
    <property type="match status" value="1"/>
</dbReference>
<gene>
    <name evidence="1" type="ORF">EI547_00945</name>
</gene>